<evidence type="ECO:0000256" key="3">
    <source>
        <dbReference type="ARBA" id="ARBA00022630"/>
    </source>
</evidence>
<dbReference type="AlphaFoldDB" id="A0A6N3BFN0"/>
<dbReference type="RefSeq" id="WP_156832617.1">
    <property type="nucleotide sequence ID" value="NZ_CACRUH010000019.1"/>
</dbReference>
<dbReference type="Gene3D" id="3.40.109.10">
    <property type="entry name" value="NADH Oxidase"/>
    <property type="match status" value="1"/>
</dbReference>
<organism evidence="7">
    <name type="scientific">Hungatella hathewayi</name>
    <dbReference type="NCBI Taxonomy" id="154046"/>
    <lineage>
        <taxon>Bacteria</taxon>
        <taxon>Bacillati</taxon>
        <taxon>Bacillota</taxon>
        <taxon>Clostridia</taxon>
        <taxon>Lachnospirales</taxon>
        <taxon>Lachnospiraceae</taxon>
        <taxon>Hungatella</taxon>
    </lineage>
</organism>
<dbReference type="GO" id="GO:0016491">
    <property type="term" value="F:oxidoreductase activity"/>
    <property type="evidence" value="ECO:0007669"/>
    <property type="project" value="UniProtKB-KW"/>
</dbReference>
<comment type="similarity">
    <text evidence="2">Belongs to the nitroreductase family.</text>
</comment>
<name>A0A6N3BFN0_9FIRM</name>
<sequence length="176" mass="18477">MDMKQTILTRRSCRSFTGEQITESECTALLEAANAAPIANGNYSDVKISVIQDQELLAKIEAAVCAAMPAVGAHPIYHAPTAILISGRKGEGPNAAIPYCNASCIVENILLEATDLGLGSIYLFAVPAVMQMLPELCELAGVPSGFMPIAMAAVGKGTDGLAAREADRTKIETVRL</sequence>
<evidence type="ECO:0000313" key="7">
    <source>
        <dbReference type="EMBL" id="VYU03666.1"/>
    </source>
</evidence>
<dbReference type="PANTHER" id="PTHR43673:SF2">
    <property type="entry name" value="NITROREDUCTASE"/>
    <property type="match status" value="1"/>
</dbReference>
<evidence type="ECO:0000259" key="6">
    <source>
        <dbReference type="Pfam" id="PF00881"/>
    </source>
</evidence>
<accession>A0A6N3BFN0</accession>
<evidence type="ECO:0000256" key="1">
    <source>
        <dbReference type="ARBA" id="ARBA00001917"/>
    </source>
</evidence>
<keyword evidence="5" id="KW-0560">Oxidoreductase</keyword>
<dbReference type="InterPro" id="IPR000415">
    <property type="entry name" value="Nitroreductase-like"/>
</dbReference>
<dbReference type="InterPro" id="IPR029479">
    <property type="entry name" value="Nitroreductase"/>
</dbReference>
<keyword evidence="4" id="KW-0288">FMN</keyword>
<proteinExistence type="inferred from homology"/>
<evidence type="ECO:0000256" key="2">
    <source>
        <dbReference type="ARBA" id="ARBA00007118"/>
    </source>
</evidence>
<feature type="domain" description="Nitroreductase" evidence="6">
    <location>
        <begin position="7"/>
        <end position="156"/>
    </location>
</feature>
<keyword evidence="3" id="KW-0285">Flavoprotein</keyword>
<protein>
    <submittedName>
        <fullName evidence="7">Nitroreductase A</fullName>
    </submittedName>
</protein>
<dbReference type="EMBL" id="CACRUH010000019">
    <property type="protein sequence ID" value="VYU03666.1"/>
    <property type="molecule type" value="Genomic_DNA"/>
</dbReference>
<evidence type="ECO:0000256" key="5">
    <source>
        <dbReference type="ARBA" id="ARBA00023002"/>
    </source>
</evidence>
<reference evidence="7" key="1">
    <citation type="submission" date="2019-11" db="EMBL/GenBank/DDBJ databases">
        <authorList>
            <person name="Feng L."/>
        </authorList>
    </citation>
    <scope>NUCLEOTIDE SEQUENCE</scope>
    <source>
        <strain evidence="7">ChathewayiLFYP18</strain>
    </source>
</reference>
<evidence type="ECO:0000256" key="4">
    <source>
        <dbReference type="ARBA" id="ARBA00022643"/>
    </source>
</evidence>
<dbReference type="PANTHER" id="PTHR43673">
    <property type="entry name" value="NAD(P)H NITROREDUCTASE YDGI-RELATED"/>
    <property type="match status" value="1"/>
</dbReference>
<dbReference type="SUPFAM" id="SSF55469">
    <property type="entry name" value="FMN-dependent nitroreductase-like"/>
    <property type="match status" value="1"/>
</dbReference>
<gene>
    <name evidence="7" type="ORF">CHLFYP18_06190</name>
</gene>
<dbReference type="Pfam" id="PF00881">
    <property type="entry name" value="Nitroreductase"/>
    <property type="match status" value="1"/>
</dbReference>
<comment type="cofactor">
    <cofactor evidence="1">
        <name>FMN</name>
        <dbReference type="ChEBI" id="CHEBI:58210"/>
    </cofactor>
</comment>